<gene>
    <name evidence="4" type="ORF">GSI_14114</name>
</gene>
<feature type="compositionally biased region" description="Low complexity" evidence="3">
    <location>
        <begin position="970"/>
        <end position="986"/>
    </location>
</feature>
<dbReference type="GO" id="GO:0005829">
    <property type="term" value="C:cytosol"/>
    <property type="evidence" value="ECO:0007669"/>
    <property type="project" value="TreeGrafter"/>
</dbReference>
<organism evidence="4 5">
    <name type="scientific">Ganoderma sinense ZZ0214-1</name>
    <dbReference type="NCBI Taxonomy" id="1077348"/>
    <lineage>
        <taxon>Eukaryota</taxon>
        <taxon>Fungi</taxon>
        <taxon>Dikarya</taxon>
        <taxon>Basidiomycota</taxon>
        <taxon>Agaricomycotina</taxon>
        <taxon>Agaricomycetes</taxon>
        <taxon>Polyporales</taxon>
        <taxon>Polyporaceae</taxon>
        <taxon>Ganoderma</taxon>
    </lineage>
</organism>
<feature type="compositionally biased region" description="Polar residues" evidence="3">
    <location>
        <begin position="529"/>
        <end position="548"/>
    </location>
</feature>
<feature type="compositionally biased region" description="Low complexity" evidence="3">
    <location>
        <begin position="943"/>
        <end position="959"/>
    </location>
</feature>
<dbReference type="AlphaFoldDB" id="A0A2G8RS95"/>
<dbReference type="PANTHER" id="PTHR12634:SF8">
    <property type="entry name" value="FIERY MOUNTAIN, ISOFORM D"/>
    <property type="match status" value="1"/>
</dbReference>
<dbReference type="OrthoDB" id="10259133at2759"/>
<reference evidence="4 5" key="1">
    <citation type="journal article" date="2015" name="Sci. Rep.">
        <title>Chromosome-level genome map provides insights into diverse defense mechanisms in the medicinal fungus Ganoderma sinense.</title>
        <authorList>
            <person name="Zhu Y."/>
            <person name="Xu J."/>
            <person name="Sun C."/>
            <person name="Zhou S."/>
            <person name="Xu H."/>
            <person name="Nelson D.R."/>
            <person name="Qian J."/>
            <person name="Song J."/>
            <person name="Luo H."/>
            <person name="Xiang L."/>
            <person name="Li Y."/>
            <person name="Xu Z."/>
            <person name="Ji A."/>
            <person name="Wang L."/>
            <person name="Lu S."/>
            <person name="Hayward A."/>
            <person name="Sun W."/>
            <person name="Li X."/>
            <person name="Schwartz D.C."/>
            <person name="Wang Y."/>
            <person name="Chen S."/>
        </authorList>
    </citation>
    <scope>NUCLEOTIDE SEQUENCE [LARGE SCALE GENOMIC DNA]</scope>
    <source>
        <strain evidence="4 5">ZZ0214-1</strain>
    </source>
</reference>
<dbReference type="GO" id="GO:0019888">
    <property type="term" value="F:protein phosphatase regulator activity"/>
    <property type="evidence" value="ECO:0007669"/>
    <property type="project" value="TreeGrafter"/>
</dbReference>
<evidence type="ECO:0000313" key="5">
    <source>
        <dbReference type="Proteomes" id="UP000230002"/>
    </source>
</evidence>
<dbReference type="GO" id="GO:0019903">
    <property type="term" value="F:protein phosphatase binding"/>
    <property type="evidence" value="ECO:0007669"/>
    <property type="project" value="InterPro"/>
</dbReference>
<feature type="compositionally biased region" description="Basic and acidic residues" evidence="3">
    <location>
        <begin position="787"/>
        <end position="801"/>
    </location>
</feature>
<dbReference type="EMBL" id="AYKW01000067">
    <property type="protein sequence ID" value="PIL24361.1"/>
    <property type="molecule type" value="Genomic_DNA"/>
</dbReference>
<feature type="region of interest" description="Disordered" evidence="3">
    <location>
        <begin position="771"/>
        <end position="818"/>
    </location>
</feature>
<proteinExistence type="inferred from homology"/>
<dbReference type="Proteomes" id="UP000230002">
    <property type="component" value="Unassembled WGS sequence"/>
</dbReference>
<feature type="region of interest" description="Disordered" evidence="3">
    <location>
        <begin position="856"/>
        <end position="921"/>
    </location>
</feature>
<feature type="region of interest" description="Disordered" evidence="3">
    <location>
        <begin position="517"/>
        <end position="568"/>
    </location>
</feature>
<feature type="region of interest" description="Disordered" evidence="3">
    <location>
        <begin position="943"/>
        <end position="1010"/>
    </location>
</feature>
<feature type="compositionally biased region" description="Polar residues" evidence="3">
    <location>
        <begin position="877"/>
        <end position="895"/>
    </location>
</feature>
<feature type="region of interest" description="Disordered" evidence="3">
    <location>
        <begin position="439"/>
        <end position="486"/>
    </location>
</feature>
<comment type="similarity">
    <text evidence="1">Belongs to the SAPS family.</text>
</comment>
<evidence type="ECO:0000256" key="1">
    <source>
        <dbReference type="ARBA" id="ARBA00006180"/>
    </source>
</evidence>
<accession>A0A2G8RS95</accession>
<evidence type="ECO:0000256" key="2">
    <source>
        <dbReference type="ARBA" id="ARBA00023306"/>
    </source>
</evidence>
<keyword evidence="2" id="KW-0131">Cell cycle</keyword>
<dbReference type="Pfam" id="PF04499">
    <property type="entry name" value="SAPS"/>
    <property type="match status" value="1"/>
</dbReference>
<evidence type="ECO:0000256" key="3">
    <source>
        <dbReference type="SAM" id="MobiDB-lite"/>
    </source>
</evidence>
<protein>
    <submittedName>
        <fullName evidence="4">Uncharacterized protein</fullName>
    </submittedName>
</protein>
<comment type="caution">
    <text evidence="4">The sequence shown here is derived from an EMBL/GenBank/DDBJ whole genome shotgun (WGS) entry which is preliminary data.</text>
</comment>
<dbReference type="PANTHER" id="PTHR12634">
    <property type="entry name" value="SIT4 YEAST -ASSOCIATING PROTEIN-RELATED"/>
    <property type="match status" value="1"/>
</dbReference>
<sequence length="1010" mass="110464">MFWRFGFHNASAIDSLLDKEDVSLEAILDEDDLLQECKAQNTRLIDYFSRVNVLQRLLGYVTGQIESEDKGSFNEIWSIVETCIGNQEQLLVPFWETVLDKSPEEMKSQVMMAAHFAKVNVAFLSKKPAEMLAFIQAQSDIVERILRHIESPPFADLLVRIIQLDEHPAGAGVLEWLSKENLMSRLIDLLSPVHSSDMHTVVAELIKGIISMAAPSPAAGISDGLTHPPASNVFARELAHRDSVTKLVSFILYDFGPGADDKGKAVDAPYTPESAASSVIQSICIIIELIRQNNSDYFEPYLFHTVRTRLIQVQQQMQMNQDGARESLEAAMKEMVNRMGVVHLGPVLDLMCDHLDQLQRYLKEPRSQDGPVLTSLGAIPPLTFERYRICELYAELLHCSNMSLLNRSQEYDRLYDAEGRLQGGLSSLEELAQVIAIGNGSGDNDGMDDDEDVETESVHEFPISHAPSSSLIDSDEDMSGDSSDEEAMEEIAMYDSHRDTSPGLRDSPMEQIASGRVGSPIRLSAPVPTASSSPGDISSFPQRQNSWHTDSEGPSRPRSASSRRSARRSRADLPFGRLVLGERLKQRFLEANVASTLLDLFFEFPWNNFLHSVVYDLIHQILTGRVDGGFNRELTVALFRDARLMHRIIEGSKRNDVESEKPKGVRLGYMGHLTLISEDVIGALEHLPPDLRLQIGQYAPQPEWDEYVTGRYKETKKKDTSLLGGGKPVVAPAMRNGAAQWKVDEADAVATAAVRSGAGAGAGTGAGTGAGADAGAGAGERPAVAEMKGEFRRTSSRREGSADFGNMPMDDEDEEFNSAPPRFANYLVQEMQSSEHLGSSDEASDDEEDGGWLAHSTFELRPPPVTARQHDNGRRPLSSSGFDDAFTPSSSSHASFQDPFEDDAFGPFSDSAAANGTDPFTFATTTVSDEFMADSSFDSFGDFGDFQSANAGAGAGSASFEDEGTLTPTGADSWSFASASSTGSFDEAMERRPGGEGSREQDERTARDGN</sequence>
<feature type="compositionally biased region" description="Acidic residues" evidence="3">
    <location>
        <begin position="445"/>
        <end position="455"/>
    </location>
</feature>
<evidence type="ECO:0000313" key="4">
    <source>
        <dbReference type="EMBL" id="PIL24361.1"/>
    </source>
</evidence>
<dbReference type="STRING" id="1077348.A0A2G8RS95"/>
<name>A0A2G8RS95_9APHY</name>
<feature type="compositionally biased region" description="Acidic residues" evidence="3">
    <location>
        <begin position="473"/>
        <end position="486"/>
    </location>
</feature>
<dbReference type="GO" id="GO:0005634">
    <property type="term" value="C:nucleus"/>
    <property type="evidence" value="ECO:0007669"/>
    <property type="project" value="TreeGrafter"/>
</dbReference>
<dbReference type="InterPro" id="IPR007587">
    <property type="entry name" value="SAPS"/>
</dbReference>
<keyword evidence="5" id="KW-1185">Reference proteome</keyword>
<feature type="compositionally biased region" description="Basic and acidic residues" evidence="3">
    <location>
        <begin position="988"/>
        <end position="1010"/>
    </location>
</feature>